<proteinExistence type="predicted"/>
<dbReference type="Proteomes" id="UP000284548">
    <property type="component" value="Unassembled WGS sequence"/>
</dbReference>
<dbReference type="RefSeq" id="WP_118255101.1">
    <property type="nucleotide sequence ID" value="NZ_QRKB01000025.1"/>
</dbReference>
<name>A0A414Y5K0_9BACT</name>
<organism evidence="1 2">
    <name type="scientific">Segatella copri</name>
    <dbReference type="NCBI Taxonomy" id="165179"/>
    <lineage>
        <taxon>Bacteria</taxon>
        <taxon>Pseudomonadati</taxon>
        <taxon>Bacteroidota</taxon>
        <taxon>Bacteroidia</taxon>
        <taxon>Bacteroidales</taxon>
        <taxon>Prevotellaceae</taxon>
        <taxon>Segatella</taxon>
    </lineage>
</organism>
<comment type="caution">
    <text evidence="1">The sequence shown here is derived from an EMBL/GenBank/DDBJ whole genome shotgun (WGS) entry which is preliminary data.</text>
</comment>
<evidence type="ECO:0000313" key="2">
    <source>
        <dbReference type="Proteomes" id="UP000284548"/>
    </source>
</evidence>
<evidence type="ECO:0000313" key="1">
    <source>
        <dbReference type="EMBL" id="RHH81406.1"/>
    </source>
</evidence>
<dbReference type="EMBL" id="QRKB01000025">
    <property type="protein sequence ID" value="RHH81406.1"/>
    <property type="molecule type" value="Genomic_DNA"/>
</dbReference>
<gene>
    <name evidence="1" type="ORF">DW192_10110</name>
</gene>
<dbReference type="AlphaFoldDB" id="A0A414Y5K0"/>
<reference evidence="1 2" key="1">
    <citation type="submission" date="2018-08" db="EMBL/GenBank/DDBJ databases">
        <title>A genome reference for cultivated species of the human gut microbiota.</title>
        <authorList>
            <person name="Zou Y."/>
            <person name="Xue W."/>
            <person name="Luo G."/>
        </authorList>
    </citation>
    <scope>NUCLEOTIDE SEQUENCE [LARGE SCALE GENOMIC DNA]</scope>
    <source>
        <strain evidence="1 2">AM16-54</strain>
    </source>
</reference>
<accession>A0A414Y5K0</accession>
<sequence length="84" mass="10345">MIKRLFRKHLRRDLVTYYGASHPQFEEIFNWVYEAPILEWRIRMDCIHKTIKWLDVKDGYKQRGEIDHIIQLDKAKELLLFLSK</sequence>
<protein>
    <submittedName>
        <fullName evidence="1">Uncharacterized protein</fullName>
    </submittedName>
</protein>